<dbReference type="AlphaFoldDB" id="G7WRC8"/>
<evidence type="ECO:0000259" key="3">
    <source>
        <dbReference type="Pfam" id="PF24034"/>
    </source>
</evidence>
<keyword evidence="2" id="KW-1133">Transmembrane helix</keyword>
<reference evidence="4 5" key="1">
    <citation type="journal article" date="2012" name="PLoS ONE">
        <title>The genome characteristics and predicted function of methyl-group oxidation pathway in the obligate aceticlastic methanogens, Methanosaeta spp.</title>
        <authorList>
            <person name="Zhu J."/>
            <person name="Zheng H."/>
            <person name="Ai G."/>
            <person name="Zhang G."/>
            <person name="Liu D."/>
            <person name="Liu X."/>
            <person name="Dong X."/>
        </authorList>
    </citation>
    <scope>NUCLEOTIDE SEQUENCE [LARGE SCALE GENOMIC DNA]</scope>
    <source>
        <strain evidence="4 5">6Ac</strain>
    </source>
</reference>
<feature type="domain" description="DUF7343" evidence="3">
    <location>
        <begin position="268"/>
        <end position="328"/>
    </location>
</feature>
<keyword evidence="5" id="KW-1185">Reference proteome</keyword>
<organism evidence="4 5">
    <name type="scientific">Methanothrix harundinacea (strain 6Ac)</name>
    <name type="common">Methanosaeta harundinacea</name>
    <dbReference type="NCBI Taxonomy" id="1110509"/>
    <lineage>
        <taxon>Archaea</taxon>
        <taxon>Methanobacteriati</taxon>
        <taxon>Methanobacteriota</taxon>
        <taxon>Stenosarchaea group</taxon>
        <taxon>Methanomicrobia</taxon>
        <taxon>Methanotrichales</taxon>
        <taxon>Methanotrichaceae</taxon>
        <taxon>Methanothrix</taxon>
    </lineage>
</organism>
<dbReference type="Gene3D" id="1.10.10.10">
    <property type="entry name" value="Winged helix-like DNA-binding domain superfamily/Winged helix DNA-binding domain"/>
    <property type="match status" value="1"/>
</dbReference>
<gene>
    <name evidence="4" type="ordered locus">Mhar_2237</name>
</gene>
<protein>
    <submittedName>
        <fullName evidence="4">Conserved hypothetical extracellular protein</fullName>
    </submittedName>
</protein>
<evidence type="ECO:0000313" key="4">
    <source>
        <dbReference type="EMBL" id="AET65589.1"/>
    </source>
</evidence>
<dbReference type="InterPro" id="IPR055767">
    <property type="entry name" value="DUF7343"/>
</dbReference>
<dbReference type="KEGG" id="mhi:Mhar_2237"/>
<sequence length="338" mass="35250">MAKDLMTDIMGLCRWPVLLLAFAAAVLSSGSWAAEAAGSEAAGLVLDVYVDDAGKALVTGYAMRIDGLAFLNGSEYQYDEEARQLYAVTNSLTAKRGDDWEIGLSAAGSYGEYHVTFYLSEKVQLTNITGTEGIDYLVSSSSSESFLVEFHGYDVSSPAATIRYRQPVGGGGAAVESLPPVGASRPRLLLAGAVIVVLAVLGAASLGGWGKARPLPLGEASAGAGPEEASGAALAVSAPTEPPDPGSSPAGTGGARISGEMAAVMDTLTDRERSVLEALMKNEGKMTQADIRYETGIPKSSLTGIIVSLERRNIVTKKERGRTNVIELSERLNWGGGR</sequence>
<evidence type="ECO:0000256" key="1">
    <source>
        <dbReference type="SAM" id="MobiDB-lite"/>
    </source>
</evidence>
<dbReference type="Pfam" id="PF24034">
    <property type="entry name" value="DUF7343"/>
    <property type="match status" value="1"/>
</dbReference>
<feature type="region of interest" description="Disordered" evidence="1">
    <location>
        <begin position="220"/>
        <end position="255"/>
    </location>
</feature>
<dbReference type="Proteomes" id="UP000005877">
    <property type="component" value="Chromosome"/>
</dbReference>
<dbReference type="STRING" id="1110509.Mhar_2237"/>
<evidence type="ECO:0000313" key="5">
    <source>
        <dbReference type="Proteomes" id="UP000005877"/>
    </source>
</evidence>
<dbReference type="EMBL" id="CP003117">
    <property type="protein sequence ID" value="AET65589.1"/>
    <property type="molecule type" value="Genomic_DNA"/>
</dbReference>
<evidence type="ECO:0000256" key="2">
    <source>
        <dbReference type="SAM" id="Phobius"/>
    </source>
</evidence>
<keyword evidence="2" id="KW-0812">Transmembrane</keyword>
<name>G7WRC8_METH6</name>
<dbReference type="SUPFAM" id="SSF46785">
    <property type="entry name" value="Winged helix' DNA-binding domain"/>
    <property type="match status" value="1"/>
</dbReference>
<accession>G7WRC8</accession>
<proteinExistence type="predicted"/>
<feature type="transmembrane region" description="Helical" evidence="2">
    <location>
        <begin position="188"/>
        <end position="209"/>
    </location>
</feature>
<keyword evidence="2" id="KW-0472">Membrane</keyword>
<dbReference type="InterPro" id="IPR036390">
    <property type="entry name" value="WH_DNA-bd_sf"/>
</dbReference>
<dbReference type="HOGENOM" id="CLU_697584_0_0_2"/>
<dbReference type="PATRIC" id="fig|1110509.7.peg.2477"/>
<feature type="compositionally biased region" description="Low complexity" evidence="1">
    <location>
        <begin position="220"/>
        <end position="235"/>
    </location>
</feature>
<dbReference type="InterPro" id="IPR036388">
    <property type="entry name" value="WH-like_DNA-bd_sf"/>
</dbReference>